<keyword evidence="3" id="KW-1185">Reference proteome</keyword>
<dbReference type="AlphaFoldDB" id="A0A2T7BLE4"/>
<gene>
    <name evidence="2" type="ORF">DCC81_03195</name>
</gene>
<evidence type="ECO:0000313" key="2">
    <source>
        <dbReference type="EMBL" id="PUZ28504.1"/>
    </source>
</evidence>
<dbReference type="OrthoDB" id="199694at2"/>
<comment type="caution">
    <text evidence="2">The sequence shown here is derived from an EMBL/GenBank/DDBJ whole genome shotgun (WGS) entry which is preliminary data.</text>
</comment>
<organism evidence="2 3">
    <name type="scientific">Chitinophaga parva</name>
    <dbReference type="NCBI Taxonomy" id="2169414"/>
    <lineage>
        <taxon>Bacteria</taxon>
        <taxon>Pseudomonadati</taxon>
        <taxon>Bacteroidota</taxon>
        <taxon>Chitinophagia</taxon>
        <taxon>Chitinophagales</taxon>
        <taxon>Chitinophagaceae</taxon>
        <taxon>Chitinophaga</taxon>
    </lineage>
</organism>
<dbReference type="EMBL" id="QCYK01000001">
    <property type="protein sequence ID" value="PUZ28504.1"/>
    <property type="molecule type" value="Genomic_DNA"/>
</dbReference>
<dbReference type="InterPro" id="IPR024311">
    <property type="entry name" value="Lipocalin-like"/>
</dbReference>
<sequence>MPRGMPLFCALLKCLYLNVYRLNQNAIMQKASFLGVTLLALSLAACRQHTPSNTVHTDTLHLQDSSLVAPPVVDTPVVPDTMFTATDSLRITEVQLLGKWSRPVQGKEGETEGFELKPKGRIRNLRITPYSMIYDSWSLRKDSLILKSHMQHVMEPVVEVDTSLVTGISDTSLVLFPIRAAQGYEERYTRVGHRK</sequence>
<dbReference type="Proteomes" id="UP000244450">
    <property type="component" value="Unassembled WGS sequence"/>
</dbReference>
<protein>
    <recommendedName>
        <fullName evidence="1">Lipocalin-like domain-containing protein</fullName>
    </recommendedName>
</protein>
<name>A0A2T7BLE4_9BACT</name>
<dbReference type="Gene3D" id="2.40.128.280">
    <property type="match status" value="1"/>
</dbReference>
<feature type="domain" description="Lipocalin-like" evidence="1">
    <location>
        <begin position="93"/>
        <end position="190"/>
    </location>
</feature>
<proteinExistence type="predicted"/>
<evidence type="ECO:0000259" key="1">
    <source>
        <dbReference type="Pfam" id="PF12702"/>
    </source>
</evidence>
<dbReference type="Pfam" id="PF12702">
    <property type="entry name" value="Lipocalin_3"/>
    <property type="match status" value="1"/>
</dbReference>
<reference evidence="2 3" key="1">
    <citation type="submission" date="2018-04" db="EMBL/GenBank/DDBJ databases">
        <title>Chitinophaga fuyangensis sp. nov., isolated from soil in a chemical factory.</title>
        <authorList>
            <person name="Chen K."/>
        </authorList>
    </citation>
    <scope>NUCLEOTIDE SEQUENCE [LARGE SCALE GENOMIC DNA]</scope>
    <source>
        <strain evidence="2 3">LY-1</strain>
    </source>
</reference>
<accession>A0A2T7BLE4</accession>
<evidence type="ECO:0000313" key="3">
    <source>
        <dbReference type="Proteomes" id="UP000244450"/>
    </source>
</evidence>